<evidence type="ECO:0000313" key="8">
    <source>
        <dbReference type="Proteomes" id="UP000264753"/>
    </source>
</evidence>
<dbReference type="InterPro" id="IPR020449">
    <property type="entry name" value="Tscrpt_reg_AraC-type_HTH"/>
</dbReference>
<dbReference type="InterPro" id="IPR050204">
    <property type="entry name" value="AraC_XylS_family_regulators"/>
</dbReference>
<keyword evidence="1" id="KW-0805">Transcription regulation</keyword>
<dbReference type="AlphaFoldDB" id="A0A358HZC0"/>
<dbReference type="Proteomes" id="UP000264179">
    <property type="component" value="Unassembled WGS sequence"/>
</dbReference>
<dbReference type="GO" id="GO:0043565">
    <property type="term" value="F:sequence-specific DNA binding"/>
    <property type="evidence" value="ECO:0007669"/>
    <property type="project" value="InterPro"/>
</dbReference>
<protein>
    <recommendedName>
        <fullName evidence="4">HTH araC/xylS-type domain-containing protein</fullName>
    </recommendedName>
</protein>
<feature type="domain" description="HTH araC/xylS-type" evidence="4">
    <location>
        <begin position="223"/>
        <end position="323"/>
    </location>
</feature>
<dbReference type="SUPFAM" id="SSF46689">
    <property type="entry name" value="Homeodomain-like"/>
    <property type="match status" value="1"/>
</dbReference>
<dbReference type="PANTHER" id="PTHR46796">
    <property type="entry name" value="HTH-TYPE TRANSCRIPTIONAL ACTIVATOR RHAS-RELATED"/>
    <property type="match status" value="1"/>
</dbReference>
<dbReference type="InterPro" id="IPR018060">
    <property type="entry name" value="HTH_AraC"/>
</dbReference>
<evidence type="ECO:0000313" key="6">
    <source>
        <dbReference type="EMBL" id="HCW68726.1"/>
    </source>
</evidence>
<dbReference type="Proteomes" id="UP000264753">
    <property type="component" value="Unassembled WGS sequence"/>
</dbReference>
<dbReference type="Pfam" id="PF12833">
    <property type="entry name" value="HTH_18"/>
    <property type="match status" value="1"/>
</dbReference>
<keyword evidence="2" id="KW-0238">DNA-binding</keyword>
<dbReference type="PROSITE" id="PS00041">
    <property type="entry name" value="HTH_ARAC_FAMILY_1"/>
    <property type="match status" value="1"/>
</dbReference>
<proteinExistence type="predicted"/>
<dbReference type="InterPro" id="IPR009057">
    <property type="entry name" value="Homeodomain-like_sf"/>
</dbReference>
<dbReference type="Pfam" id="PF14525">
    <property type="entry name" value="AraC_binding_2"/>
    <property type="match status" value="1"/>
</dbReference>
<evidence type="ECO:0000313" key="5">
    <source>
        <dbReference type="EMBL" id="HBV00527.1"/>
    </source>
</evidence>
<accession>A0A358HZC0</accession>
<name>A0A358HZC0_9PROT</name>
<dbReference type="InterPro" id="IPR035418">
    <property type="entry name" value="AraC-bd_2"/>
</dbReference>
<dbReference type="GO" id="GO:0003700">
    <property type="term" value="F:DNA-binding transcription factor activity"/>
    <property type="evidence" value="ECO:0007669"/>
    <property type="project" value="InterPro"/>
</dbReference>
<dbReference type="PANTHER" id="PTHR46796:SF6">
    <property type="entry name" value="ARAC SUBFAMILY"/>
    <property type="match status" value="1"/>
</dbReference>
<dbReference type="EMBL" id="DPOP01000129">
    <property type="protein sequence ID" value="HCW68726.1"/>
    <property type="molecule type" value="Genomic_DNA"/>
</dbReference>
<dbReference type="PRINTS" id="PR00032">
    <property type="entry name" value="HTHARAC"/>
</dbReference>
<sequence length="350" mass="39474">MQSEQASAGCSSSFFTVDNLPMHERYGVWKDSINCLFGVDADKKVRDEGFTSSIESHLFGSLMLMNVKSREQNWGRAYSQIAGNGMDHYGVGIFTKGSLACETGKGGTELRRKGLVVYDLTQPFTAQTSDLESISLTIPRALVEELLHQPDDHCMRFLDPDDPMVRILYDQLTSIYQNVRSLSHQQSLAIGKTLALMISNCLNTASGPTRETTHQRSGIMNMVRMRRYFRENLGSPDLNPRQAAHDLGVSRSKLYNYFAPYGGVYNYIRDMRLRQAISLLNDPLRARSSIYDLALECGFSSDASFIRAFREKYDTTPGEVRNGAVVSERQTTNTNDLVDKRYESWLYGLT</sequence>
<dbReference type="SMART" id="SM00342">
    <property type="entry name" value="HTH_ARAC"/>
    <property type="match status" value="1"/>
</dbReference>
<evidence type="ECO:0000259" key="4">
    <source>
        <dbReference type="PROSITE" id="PS01124"/>
    </source>
</evidence>
<dbReference type="EMBL" id="DOOG01000172">
    <property type="protein sequence ID" value="HBV00527.1"/>
    <property type="molecule type" value="Genomic_DNA"/>
</dbReference>
<dbReference type="PROSITE" id="PS01124">
    <property type="entry name" value="HTH_ARAC_FAMILY_2"/>
    <property type="match status" value="1"/>
</dbReference>
<gene>
    <name evidence="5" type="ORF">DEF21_21850</name>
    <name evidence="6" type="ORF">DHR80_16330</name>
</gene>
<evidence type="ECO:0000256" key="1">
    <source>
        <dbReference type="ARBA" id="ARBA00023015"/>
    </source>
</evidence>
<reference evidence="7 8" key="1">
    <citation type="journal article" date="2018" name="Nat. Biotechnol.">
        <title>A standardized bacterial taxonomy based on genome phylogeny substantially revises the tree of life.</title>
        <authorList>
            <person name="Parks D.H."/>
            <person name="Chuvochina M."/>
            <person name="Waite D.W."/>
            <person name="Rinke C."/>
            <person name="Skarshewski A."/>
            <person name="Chaumeil P.A."/>
            <person name="Hugenholtz P."/>
        </authorList>
    </citation>
    <scope>NUCLEOTIDE SEQUENCE [LARGE SCALE GENOMIC DNA]</scope>
    <source>
        <strain evidence="5">UBA8707</strain>
        <strain evidence="6">UBA9881</strain>
    </source>
</reference>
<comment type="caution">
    <text evidence="5">The sequence shown here is derived from an EMBL/GenBank/DDBJ whole genome shotgun (WGS) entry which is preliminary data.</text>
</comment>
<evidence type="ECO:0000256" key="3">
    <source>
        <dbReference type="ARBA" id="ARBA00023163"/>
    </source>
</evidence>
<evidence type="ECO:0000256" key="2">
    <source>
        <dbReference type="ARBA" id="ARBA00023125"/>
    </source>
</evidence>
<organism evidence="5 8">
    <name type="scientific">Thalassospira lucentensis</name>
    <dbReference type="NCBI Taxonomy" id="168935"/>
    <lineage>
        <taxon>Bacteria</taxon>
        <taxon>Pseudomonadati</taxon>
        <taxon>Pseudomonadota</taxon>
        <taxon>Alphaproteobacteria</taxon>
        <taxon>Rhodospirillales</taxon>
        <taxon>Thalassospiraceae</taxon>
        <taxon>Thalassospira</taxon>
    </lineage>
</organism>
<dbReference type="Gene3D" id="1.10.10.60">
    <property type="entry name" value="Homeodomain-like"/>
    <property type="match status" value="1"/>
</dbReference>
<dbReference type="InterPro" id="IPR018062">
    <property type="entry name" value="HTH_AraC-typ_CS"/>
</dbReference>
<keyword evidence="3" id="KW-0804">Transcription</keyword>
<evidence type="ECO:0000313" key="7">
    <source>
        <dbReference type="Proteomes" id="UP000264179"/>
    </source>
</evidence>